<sequence length="156" mass="16709">MSYNTTSPHLCGPFNEEGGMPLVQSPATASPYHQAPTFTAAIAHAGERAGALYGLPNLSQFMPEHQHPQAIVFGQPLLLQAPAPLEMDTKSSPSEDAICNVIHTMDAGASGNGSCSEHLAIQQPSAENALGRFQNLSQVNPDQLRRDLRTVKHIKD</sequence>
<dbReference type="EMBL" id="QTSX02006759">
    <property type="protein sequence ID" value="KAJ9052177.1"/>
    <property type="molecule type" value="Genomic_DNA"/>
</dbReference>
<organism evidence="1 2">
    <name type="scientific">Entomophthora muscae</name>
    <dbReference type="NCBI Taxonomy" id="34485"/>
    <lineage>
        <taxon>Eukaryota</taxon>
        <taxon>Fungi</taxon>
        <taxon>Fungi incertae sedis</taxon>
        <taxon>Zoopagomycota</taxon>
        <taxon>Entomophthoromycotina</taxon>
        <taxon>Entomophthoromycetes</taxon>
        <taxon>Entomophthorales</taxon>
        <taxon>Entomophthoraceae</taxon>
        <taxon>Entomophthora</taxon>
    </lineage>
</organism>
<keyword evidence="2" id="KW-1185">Reference proteome</keyword>
<evidence type="ECO:0000313" key="1">
    <source>
        <dbReference type="EMBL" id="KAJ9052177.1"/>
    </source>
</evidence>
<reference evidence="1" key="1">
    <citation type="submission" date="2022-04" db="EMBL/GenBank/DDBJ databases">
        <title>Genome of the entomopathogenic fungus Entomophthora muscae.</title>
        <authorList>
            <person name="Elya C."/>
            <person name="Lovett B.R."/>
            <person name="Lee E."/>
            <person name="Macias A.M."/>
            <person name="Hajek A.E."/>
            <person name="De Bivort B.L."/>
            <person name="Kasson M.T."/>
            <person name="De Fine Licht H.H."/>
            <person name="Stajich J.E."/>
        </authorList>
    </citation>
    <scope>NUCLEOTIDE SEQUENCE</scope>
    <source>
        <strain evidence="1">Berkeley</strain>
    </source>
</reference>
<proteinExistence type="predicted"/>
<dbReference type="Proteomes" id="UP001165960">
    <property type="component" value="Unassembled WGS sequence"/>
</dbReference>
<protein>
    <submittedName>
        <fullName evidence="1">Uncharacterized protein</fullName>
    </submittedName>
</protein>
<gene>
    <name evidence="1" type="ORF">DSO57_1039747</name>
</gene>
<accession>A0ACC2RQ21</accession>
<evidence type="ECO:0000313" key="2">
    <source>
        <dbReference type="Proteomes" id="UP001165960"/>
    </source>
</evidence>
<comment type="caution">
    <text evidence="1">The sequence shown here is derived from an EMBL/GenBank/DDBJ whole genome shotgun (WGS) entry which is preliminary data.</text>
</comment>
<name>A0ACC2RQ21_9FUNG</name>